<accession>A0ABD3TH72</accession>
<organism evidence="1 2">
    <name type="scientific">Sinanodonta woodiana</name>
    <name type="common">Chinese pond mussel</name>
    <name type="synonym">Anodonta woodiana</name>
    <dbReference type="NCBI Taxonomy" id="1069815"/>
    <lineage>
        <taxon>Eukaryota</taxon>
        <taxon>Metazoa</taxon>
        <taxon>Spiralia</taxon>
        <taxon>Lophotrochozoa</taxon>
        <taxon>Mollusca</taxon>
        <taxon>Bivalvia</taxon>
        <taxon>Autobranchia</taxon>
        <taxon>Heteroconchia</taxon>
        <taxon>Palaeoheterodonta</taxon>
        <taxon>Unionida</taxon>
        <taxon>Unionoidea</taxon>
        <taxon>Unionidae</taxon>
        <taxon>Unioninae</taxon>
        <taxon>Sinanodonta</taxon>
    </lineage>
</organism>
<dbReference type="AlphaFoldDB" id="A0ABD3TH72"/>
<comment type="caution">
    <text evidence="1">The sequence shown here is derived from an EMBL/GenBank/DDBJ whole genome shotgun (WGS) entry which is preliminary data.</text>
</comment>
<evidence type="ECO:0000313" key="1">
    <source>
        <dbReference type="EMBL" id="KAL3836360.1"/>
    </source>
</evidence>
<protein>
    <submittedName>
        <fullName evidence="1">Uncharacterized protein</fullName>
    </submittedName>
</protein>
<name>A0ABD3TH72_SINWO</name>
<dbReference type="Proteomes" id="UP001634394">
    <property type="component" value="Unassembled WGS sequence"/>
</dbReference>
<evidence type="ECO:0000313" key="2">
    <source>
        <dbReference type="Proteomes" id="UP001634394"/>
    </source>
</evidence>
<proteinExistence type="predicted"/>
<sequence length="102" mass="11851">MKARLCLAALHFNENSSRALAVAKDGKTQYKISFPKARKDYVQTLMEEIVRRRELYHTYSTAHEARVNEMNHPPPAVTASYQKNLALDKDLLIQKHLHRFNT</sequence>
<gene>
    <name evidence="1" type="ORF">ACJMK2_021793</name>
</gene>
<reference evidence="1 2" key="1">
    <citation type="submission" date="2024-11" db="EMBL/GenBank/DDBJ databases">
        <title>Chromosome-level genome assembly of the freshwater bivalve Anodonta woodiana.</title>
        <authorList>
            <person name="Chen X."/>
        </authorList>
    </citation>
    <scope>NUCLEOTIDE SEQUENCE [LARGE SCALE GENOMIC DNA]</scope>
    <source>
        <strain evidence="1">MN2024</strain>
        <tissue evidence="1">Gills</tissue>
    </source>
</reference>
<dbReference type="EMBL" id="JBJQND010000018">
    <property type="protein sequence ID" value="KAL3836360.1"/>
    <property type="molecule type" value="Genomic_DNA"/>
</dbReference>
<keyword evidence="2" id="KW-1185">Reference proteome</keyword>